<keyword evidence="2" id="KW-1185">Reference proteome</keyword>
<dbReference type="SUPFAM" id="SSF52047">
    <property type="entry name" value="RNI-like"/>
    <property type="match status" value="1"/>
</dbReference>
<name>A0A0N0GYE4_9ACTN</name>
<dbReference type="RefSeq" id="WP_053925619.1">
    <property type="nucleotide sequence ID" value="NZ_LGKG01000147.1"/>
</dbReference>
<organism evidence="1 2">
    <name type="scientific">Streptomyces chattanoogensis</name>
    <dbReference type="NCBI Taxonomy" id="66876"/>
    <lineage>
        <taxon>Bacteria</taxon>
        <taxon>Bacillati</taxon>
        <taxon>Actinomycetota</taxon>
        <taxon>Actinomycetes</taxon>
        <taxon>Kitasatosporales</taxon>
        <taxon>Streptomycetaceae</taxon>
        <taxon>Streptomyces</taxon>
    </lineage>
</organism>
<dbReference type="InterPro" id="IPR047722">
    <property type="entry name" value="STM4015-like"/>
</dbReference>
<evidence type="ECO:0000313" key="2">
    <source>
        <dbReference type="Proteomes" id="UP000037982"/>
    </source>
</evidence>
<evidence type="ECO:0000313" key="1">
    <source>
        <dbReference type="EMBL" id="KPC61510.1"/>
    </source>
</evidence>
<dbReference type="InterPro" id="IPR032675">
    <property type="entry name" value="LRR_dom_sf"/>
</dbReference>
<dbReference type="Gene3D" id="3.80.10.10">
    <property type="entry name" value="Ribonuclease Inhibitor"/>
    <property type="match status" value="1"/>
</dbReference>
<comment type="caution">
    <text evidence="1">The sequence shown here is derived from an EMBL/GenBank/DDBJ whole genome shotgun (WGS) entry which is preliminary data.</text>
</comment>
<evidence type="ECO:0008006" key="3">
    <source>
        <dbReference type="Google" id="ProtNLM"/>
    </source>
</evidence>
<protein>
    <recommendedName>
        <fullName evidence="3">Cytoplasmic protein</fullName>
    </recommendedName>
</protein>
<sequence>MTGYLRTKEFHGRPLQAFDPDGGARAVRQGPAWSLSAPVSGPPEFPEVFERFVQSVDTTQVTTLVVGFTGFDGPDAATSLLAAAERFPQLRALYLGDEEDFPCIWQTDLTPVLERFPLLERLDVRGKQGWELQPFRHAALKTLRFESCGLPSGVLQAVAASDLPGLGHLDLWLGVDDDGLEVADVFDLTPLLSGERLPSLRSLGLENSSIQDEMAEAASTAPVVARLRSLSLALGALSDRGAESLLCGQPLTHLQRLDLHHHYLSDGMMERLRAAYPDTDVDLGEAQGEYHGPFDDEAYLWVADGRDF</sequence>
<dbReference type="EMBL" id="LGKG01000147">
    <property type="protein sequence ID" value="KPC61510.1"/>
    <property type="molecule type" value="Genomic_DNA"/>
</dbReference>
<dbReference type="AlphaFoldDB" id="A0A0N0GYE4"/>
<reference evidence="2" key="1">
    <citation type="submission" date="2015-07" db="EMBL/GenBank/DDBJ databases">
        <authorList>
            <person name="Ju K.-S."/>
            <person name="Doroghazi J.R."/>
            <person name="Metcalf W.W."/>
        </authorList>
    </citation>
    <scope>NUCLEOTIDE SEQUENCE [LARGE SCALE GENOMIC DNA]</scope>
    <source>
        <strain evidence="2">NRRL ISP-5002</strain>
    </source>
</reference>
<dbReference type="NCBIfam" id="NF038076">
    <property type="entry name" value="fam_STM4015"/>
    <property type="match status" value="1"/>
</dbReference>
<accession>A0A0N0GYE4</accession>
<dbReference type="Proteomes" id="UP000037982">
    <property type="component" value="Unassembled WGS sequence"/>
</dbReference>
<gene>
    <name evidence="1" type="ORF">ADL29_23730</name>
</gene>
<proteinExistence type="predicted"/>
<dbReference type="PATRIC" id="fig|66876.3.peg.5197"/>